<evidence type="ECO:0000256" key="11">
    <source>
        <dbReference type="SAM" id="Coils"/>
    </source>
</evidence>
<dbReference type="EC" id="2.5.1.75" evidence="10"/>
<dbReference type="GO" id="GO:0052381">
    <property type="term" value="F:tRNA dimethylallyltransferase activity"/>
    <property type="evidence" value="ECO:0007669"/>
    <property type="project" value="UniProtKB-UniRule"/>
</dbReference>
<name>A0A1F4UTR6_UNCKA</name>
<feature type="binding site" evidence="10">
    <location>
        <begin position="10"/>
        <end position="17"/>
    </location>
    <ligand>
        <name>ATP</name>
        <dbReference type="ChEBI" id="CHEBI:30616"/>
    </ligand>
</feature>
<evidence type="ECO:0000256" key="7">
    <source>
        <dbReference type="ARBA" id="ARBA00022840"/>
    </source>
</evidence>
<dbReference type="Gene3D" id="1.10.20.140">
    <property type="match status" value="1"/>
</dbReference>
<evidence type="ECO:0000256" key="4">
    <source>
        <dbReference type="ARBA" id="ARBA00022679"/>
    </source>
</evidence>
<dbReference type="InterPro" id="IPR027417">
    <property type="entry name" value="P-loop_NTPase"/>
</dbReference>
<evidence type="ECO:0000256" key="10">
    <source>
        <dbReference type="HAMAP-Rule" id="MF_00185"/>
    </source>
</evidence>
<evidence type="ECO:0000313" key="13">
    <source>
        <dbReference type="Proteomes" id="UP000177371"/>
    </source>
</evidence>
<accession>A0A1F4UTR6</accession>
<dbReference type="PANTHER" id="PTHR11088:SF60">
    <property type="entry name" value="TRNA DIMETHYLALLYLTRANSFERASE"/>
    <property type="match status" value="1"/>
</dbReference>
<evidence type="ECO:0000256" key="6">
    <source>
        <dbReference type="ARBA" id="ARBA00022741"/>
    </source>
</evidence>
<comment type="cofactor">
    <cofactor evidence="1 10">
        <name>Mg(2+)</name>
        <dbReference type="ChEBI" id="CHEBI:18420"/>
    </cofactor>
</comment>
<keyword evidence="7 10" id="KW-0067">ATP-binding</keyword>
<sequence>MNKTVFVILGPTCTGKTSLALQLCTKFNGEILSSDSRQVVKYMDVGTGKIPVGSDFVIDKKNDCWKVNGITIWGYDLIEPDKFFSGYEFLMYAREVINNIKGKNLFIVGGTGFYIDLVTNRAEVSGVKPDIDLRNRLENYTLEQLCYELEKLNKSKLQNIDQKNKNRLIRAIEIEYAQLTRETNNFKKKTDKKEYKFIGLTASRESLYLFADKWVDTIWEDLLQEVRKLKHLGFYDSFRLNGIIYKSAKSFLDNSLSENEAKQQAKYDLHSYIRRQQTWFKRNLDIKWFDTQVSGYRQNVEDFVELHGG</sequence>
<dbReference type="InterPro" id="IPR018022">
    <property type="entry name" value="IPT"/>
</dbReference>
<dbReference type="AlphaFoldDB" id="A0A1F4UTR6"/>
<feature type="coiled-coil region" evidence="11">
    <location>
        <begin position="162"/>
        <end position="189"/>
    </location>
</feature>
<comment type="similarity">
    <text evidence="3 10">Belongs to the IPP transferase family.</text>
</comment>
<dbReference type="InterPro" id="IPR039657">
    <property type="entry name" value="Dimethylallyltransferase"/>
</dbReference>
<comment type="function">
    <text evidence="2 10">Catalyzes the transfer of a dimethylallyl group onto the adenine at position 37 in tRNAs that read codons beginning with uridine, leading to the formation of N6-(dimethylallyl)adenosine (i(6)A).</text>
</comment>
<dbReference type="EMBL" id="MEUT01000071">
    <property type="protein sequence ID" value="OGC48296.1"/>
    <property type="molecule type" value="Genomic_DNA"/>
</dbReference>
<evidence type="ECO:0000256" key="9">
    <source>
        <dbReference type="ARBA" id="ARBA00049563"/>
    </source>
</evidence>
<evidence type="ECO:0000256" key="8">
    <source>
        <dbReference type="ARBA" id="ARBA00022842"/>
    </source>
</evidence>
<comment type="caution">
    <text evidence="12">The sequence shown here is derived from an EMBL/GenBank/DDBJ whole genome shotgun (WGS) entry which is preliminary data.</text>
</comment>
<dbReference type="Proteomes" id="UP000177371">
    <property type="component" value="Unassembled WGS sequence"/>
</dbReference>
<comment type="subunit">
    <text evidence="10">Monomer.</text>
</comment>
<keyword evidence="6 10" id="KW-0547">Nucleotide-binding</keyword>
<comment type="catalytic activity">
    <reaction evidence="9 10">
        <text>adenosine(37) in tRNA + dimethylallyl diphosphate = N(6)-dimethylallyladenosine(37) in tRNA + diphosphate</text>
        <dbReference type="Rhea" id="RHEA:26482"/>
        <dbReference type="Rhea" id="RHEA-COMP:10162"/>
        <dbReference type="Rhea" id="RHEA-COMP:10375"/>
        <dbReference type="ChEBI" id="CHEBI:33019"/>
        <dbReference type="ChEBI" id="CHEBI:57623"/>
        <dbReference type="ChEBI" id="CHEBI:74411"/>
        <dbReference type="ChEBI" id="CHEBI:74415"/>
        <dbReference type="EC" id="2.5.1.75"/>
    </reaction>
</comment>
<evidence type="ECO:0000256" key="2">
    <source>
        <dbReference type="ARBA" id="ARBA00003213"/>
    </source>
</evidence>
<feature type="site" description="Interaction with substrate tRNA" evidence="10">
    <location>
        <position position="111"/>
    </location>
</feature>
<dbReference type="GO" id="GO:0006400">
    <property type="term" value="P:tRNA modification"/>
    <property type="evidence" value="ECO:0007669"/>
    <property type="project" value="TreeGrafter"/>
</dbReference>
<proteinExistence type="inferred from homology"/>
<dbReference type="PANTHER" id="PTHR11088">
    <property type="entry name" value="TRNA DIMETHYLALLYLTRANSFERASE"/>
    <property type="match status" value="1"/>
</dbReference>
<evidence type="ECO:0000256" key="3">
    <source>
        <dbReference type="ARBA" id="ARBA00005842"/>
    </source>
</evidence>
<dbReference type="Gene3D" id="3.40.50.300">
    <property type="entry name" value="P-loop containing nucleotide triphosphate hydrolases"/>
    <property type="match status" value="1"/>
</dbReference>
<feature type="region of interest" description="Interaction with substrate tRNA" evidence="10">
    <location>
        <begin position="35"/>
        <end position="38"/>
    </location>
</feature>
<reference evidence="12 13" key="1">
    <citation type="journal article" date="2016" name="Nat. Commun.">
        <title>Thousands of microbial genomes shed light on interconnected biogeochemical processes in an aquifer system.</title>
        <authorList>
            <person name="Anantharaman K."/>
            <person name="Brown C.T."/>
            <person name="Hug L.A."/>
            <person name="Sharon I."/>
            <person name="Castelle C.J."/>
            <person name="Probst A.J."/>
            <person name="Thomas B.C."/>
            <person name="Singh A."/>
            <person name="Wilkins M.J."/>
            <person name="Karaoz U."/>
            <person name="Brodie E.L."/>
            <person name="Williams K.H."/>
            <person name="Hubbard S.S."/>
            <person name="Banfield J.F."/>
        </authorList>
    </citation>
    <scope>NUCLEOTIDE SEQUENCE [LARGE SCALE GENOMIC DNA]</scope>
</reference>
<keyword evidence="4 10" id="KW-0808">Transferase</keyword>
<dbReference type="HAMAP" id="MF_00185">
    <property type="entry name" value="IPP_trans"/>
    <property type="match status" value="1"/>
</dbReference>
<feature type="binding site" evidence="10">
    <location>
        <begin position="12"/>
        <end position="17"/>
    </location>
    <ligand>
        <name>substrate</name>
    </ligand>
</feature>
<feature type="site" description="Interaction with substrate tRNA" evidence="10">
    <location>
        <position position="134"/>
    </location>
</feature>
<keyword evidence="11" id="KW-0175">Coiled coil</keyword>
<dbReference type="STRING" id="1802610.A2W32_03725"/>
<keyword evidence="5 10" id="KW-0819">tRNA processing</keyword>
<protein>
    <recommendedName>
        <fullName evidence="10">tRNA dimethylallyltransferase</fullName>
        <ecNumber evidence="10">2.5.1.75</ecNumber>
    </recommendedName>
    <alternativeName>
        <fullName evidence="10">Dimethylallyl diphosphate:tRNA dimethylallyltransferase</fullName>
        <shortName evidence="10">DMAPP:tRNA dimethylallyltransferase</shortName>
        <shortName evidence="10">DMATase</shortName>
    </alternativeName>
    <alternativeName>
        <fullName evidence="10">Isopentenyl-diphosphate:tRNA isopentenyltransferase</fullName>
        <shortName evidence="10">IPP transferase</shortName>
        <shortName evidence="10">IPPT</shortName>
        <shortName evidence="10">IPTase</shortName>
    </alternativeName>
</protein>
<organism evidence="12 13">
    <name type="scientific">candidate division WWE3 bacterium RBG_16_37_10</name>
    <dbReference type="NCBI Taxonomy" id="1802610"/>
    <lineage>
        <taxon>Bacteria</taxon>
        <taxon>Katanobacteria</taxon>
    </lineage>
</organism>
<comment type="caution">
    <text evidence="10">Lacks conserved residue(s) required for the propagation of feature annotation.</text>
</comment>
<keyword evidence="8 10" id="KW-0460">Magnesium</keyword>
<evidence type="ECO:0000313" key="12">
    <source>
        <dbReference type="EMBL" id="OGC48296.1"/>
    </source>
</evidence>
<gene>
    <name evidence="10" type="primary">miaA</name>
    <name evidence="12" type="ORF">A2W32_03725</name>
</gene>
<evidence type="ECO:0000256" key="1">
    <source>
        <dbReference type="ARBA" id="ARBA00001946"/>
    </source>
</evidence>
<dbReference type="GO" id="GO:0005524">
    <property type="term" value="F:ATP binding"/>
    <property type="evidence" value="ECO:0007669"/>
    <property type="project" value="UniProtKB-UniRule"/>
</dbReference>
<dbReference type="SUPFAM" id="SSF52540">
    <property type="entry name" value="P-loop containing nucleoside triphosphate hydrolases"/>
    <property type="match status" value="1"/>
</dbReference>
<evidence type="ECO:0000256" key="5">
    <source>
        <dbReference type="ARBA" id="ARBA00022694"/>
    </source>
</evidence>
<dbReference type="Pfam" id="PF01715">
    <property type="entry name" value="IPPT"/>
    <property type="match status" value="1"/>
</dbReference>